<dbReference type="PROSITE" id="PS51257">
    <property type="entry name" value="PROKAR_LIPOPROTEIN"/>
    <property type="match status" value="1"/>
</dbReference>
<comment type="function">
    <text evidence="1">Alpha-L-fucosidase is responsible for hydrolyzing the alpha-1,6-linked fucose joined to the reducing-end N-acetylglucosamine of the carbohydrate moieties of glycoproteins.</text>
</comment>
<dbReference type="PIRSF" id="PIRSF001092">
    <property type="entry name" value="Alpha-L-fucosidase"/>
    <property type="match status" value="1"/>
</dbReference>
<dbReference type="InterPro" id="IPR016286">
    <property type="entry name" value="FUC_metazoa-typ"/>
</dbReference>
<dbReference type="InterPro" id="IPR057739">
    <property type="entry name" value="Glyco_hydro_29_N"/>
</dbReference>
<proteinExistence type="inferred from homology"/>
<dbReference type="GO" id="GO:0006004">
    <property type="term" value="P:fucose metabolic process"/>
    <property type="evidence" value="ECO:0007669"/>
    <property type="project" value="InterPro"/>
</dbReference>
<dbReference type="GO" id="GO:0004560">
    <property type="term" value="F:alpha-L-fucosidase activity"/>
    <property type="evidence" value="ECO:0007669"/>
    <property type="project" value="InterPro"/>
</dbReference>
<keyword evidence="6" id="KW-0326">Glycosidase</keyword>
<feature type="site" description="May be important for catalysis" evidence="7">
    <location>
        <position position="303"/>
    </location>
</feature>
<evidence type="ECO:0000256" key="1">
    <source>
        <dbReference type="ARBA" id="ARBA00004071"/>
    </source>
</evidence>
<dbReference type="Pfam" id="PF01120">
    <property type="entry name" value="Alpha_L_fucos"/>
    <property type="match status" value="1"/>
</dbReference>
<keyword evidence="4" id="KW-0732">Signal</keyword>
<comment type="similarity">
    <text evidence="2">Belongs to the glycosyl hydrolase 29 family.</text>
</comment>
<keyword evidence="5" id="KW-0378">Hydrolase</keyword>
<comment type="caution">
    <text evidence="9">The sequence shown here is derived from an EMBL/GenBank/DDBJ whole genome shotgun (WGS) entry which is preliminary data.</text>
</comment>
<evidence type="ECO:0000256" key="3">
    <source>
        <dbReference type="ARBA" id="ARBA00012662"/>
    </source>
</evidence>
<dbReference type="Gene3D" id="3.20.20.80">
    <property type="entry name" value="Glycosidases"/>
    <property type="match status" value="1"/>
</dbReference>
<dbReference type="InterPro" id="IPR017853">
    <property type="entry name" value="GH"/>
</dbReference>
<protein>
    <recommendedName>
        <fullName evidence="3">alpha-L-fucosidase</fullName>
        <ecNumber evidence="3">3.2.1.51</ecNumber>
    </recommendedName>
</protein>
<name>A0A9X3F6W9_9BACT</name>
<dbReference type="GO" id="GO:0016139">
    <property type="term" value="P:glycoside catabolic process"/>
    <property type="evidence" value="ECO:0007669"/>
    <property type="project" value="TreeGrafter"/>
</dbReference>
<sequence length="375" mass="42711">MISKVAAVIFALFLFVACNSEKTKVPDYLKAYSKEYTVNPRQANLKWFVDARYGMFIHYGLYAQLAKGEWVQLRDTIPVAEYARLKDTFAPDKFSADFITDLAIKAGMKYITITSKHHDGFCLFRTAETDFNSVDAPCDRDLIGELAEACNKKGLGLFLYYSYAADWKHPYFYSREAGWNNARPAYNEPQPEYLFQKDEDFRIYVDYVHAQLKELLTQYPTVAGIWFDPIMGLYNRPDLFPVEETYALIRSMSPHALISFKQGANGDEDFSAPERNANAQVGSQFEVARIAYEKNRNKPKEICNTLQPHAWGYNKSTDGKHKTASELVEIIKDTWSKDANLLMNVGPLPDGSFPDEDINSLIKAGDILRAEGLIK</sequence>
<dbReference type="EC" id="3.2.1.51" evidence="3"/>
<keyword evidence="10" id="KW-1185">Reference proteome</keyword>
<dbReference type="GO" id="GO:0005764">
    <property type="term" value="C:lysosome"/>
    <property type="evidence" value="ECO:0007669"/>
    <property type="project" value="TreeGrafter"/>
</dbReference>
<dbReference type="PANTHER" id="PTHR10030">
    <property type="entry name" value="ALPHA-L-FUCOSIDASE"/>
    <property type="match status" value="1"/>
</dbReference>
<dbReference type="AlphaFoldDB" id="A0A9X3F6W9"/>
<evidence type="ECO:0000313" key="10">
    <source>
        <dbReference type="Proteomes" id="UP001145087"/>
    </source>
</evidence>
<accession>A0A9X3F6W9</accession>
<evidence type="ECO:0000256" key="5">
    <source>
        <dbReference type="ARBA" id="ARBA00022801"/>
    </source>
</evidence>
<evidence type="ECO:0000256" key="7">
    <source>
        <dbReference type="PIRSR" id="PIRSR001092-1"/>
    </source>
</evidence>
<evidence type="ECO:0000256" key="6">
    <source>
        <dbReference type="ARBA" id="ARBA00023295"/>
    </source>
</evidence>
<dbReference type="InterPro" id="IPR000933">
    <property type="entry name" value="Glyco_hydro_29"/>
</dbReference>
<evidence type="ECO:0000259" key="8">
    <source>
        <dbReference type="Pfam" id="PF01120"/>
    </source>
</evidence>
<reference evidence="9" key="1">
    <citation type="submission" date="2022-11" db="EMBL/GenBank/DDBJ databases">
        <title>Marilongibacter aestuarii gen. nov., sp. nov., isolated from tidal flat sediment.</title>
        <authorList>
            <person name="Jiayan W."/>
        </authorList>
    </citation>
    <scope>NUCLEOTIDE SEQUENCE</scope>
    <source>
        <strain evidence="9">Z1-6</strain>
    </source>
</reference>
<dbReference type="PANTHER" id="PTHR10030:SF37">
    <property type="entry name" value="ALPHA-L-FUCOSIDASE-RELATED"/>
    <property type="match status" value="1"/>
</dbReference>
<organism evidence="9 10">
    <name type="scientific">Draconibacterium aestuarii</name>
    <dbReference type="NCBI Taxonomy" id="2998507"/>
    <lineage>
        <taxon>Bacteria</taxon>
        <taxon>Pseudomonadati</taxon>
        <taxon>Bacteroidota</taxon>
        <taxon>Bacteroidia</taxon>
        <taxon>Marinilabiliales</taxon>
        <taxon>Prolixibacteraceae</taxon>
        <taxon>Draconibacterium</taxon>
    </lineage>
</organism>
<dbReference type="Proteomes" id="UP001145087">
    <property type="component" value="Unassembled WGS sequence"/>
</dbReference>
<dbReference type="SMART" id="SM00812">
    <property type="entry name" value="Alpha_L_fucos"/>
    <property type="match status" value="1"/>
</dbReference>
<evidence type="ECO:0000313" key="9">
    <source>
        <dbReference type="EMBL" id="MCY1721689.1"/>
    </source>
</evidence>
<gene>
    <name evidence="9" type="ORF">OU798_15140</name>
</gene>
<evidence type="ECO:0000256" key="2">
    <source>
        <dbReference type="ARBA" id="ARBA00007951"/>
    </source>
</evidence>
<evidence type="ECO:0000256" key="4">
    <source>
        <dbReference type="ARBA" id="ARBA00022729"/>
    </source>
</evidence>
<feature type="domain" description="Glycoside hydrolase family 29 N-terminal" evidence="8">
    <location>
        <begin position="32"/>
        <end position="372"/>
    </location>
</feature>
<dbReference type="EMBL" id="JAPOHD010000029">
    <property type="protein sequence ID" value="MCY1721689.1"/>
    <property type="molecule type" value="Genomic_DNA"/>
</dbReference>
<dbReference type="SUPFAM" id="SSF51445">
    <property type="entry name" value="(Trans)glycosidases"/>
    <property type="match status" value="1"/>
</dbReference>
<dbReference type="RefSeq" id="WP_343334018.1">
    <property type="nucleotide sequence ID" value="NZ_JAPOHD010000029.1"/>
</dbReference>